<name>A0A4R6Q768_9FIRM</name>
<accession>A0A4R6Q768</accession>
<protein>
    <submittedName>
        <fullName evidence="10">Type II secretion system protein F (GspF)</fullName>
    </submittedName>
</protein>
<evidence type="ECO:0000313" key="11">
    <source>
        <dbReference type="Proteomes" id="UP000295500"/>
    </source>
</evidence>
<dbReference type="EMBL" id="SNXO01000008">
    <property type="protein sequence ID" value="TDP58061.1"/>
    <property type="molecule type" value="Genomic_DNA"/>
</dbReference>
<evidence type="ECO:0000256" key="6">
    <source>
        <dbReference type="ARBA" id="ARBA00022989"/>
    </source>
</evidence>
<feature type="domain" description="Type II secretion system protein GspF" evidence="9">
    <location>
        <begin position="70"/>
        <end position="192"/>
    </location>
</feature>
<reference evidence="10 11" key="1">
    <citation type="submission" date="2019-03" db="EMBL/GenBank/DDBJ databases">
        <title>Genomic Encyclopedia of Type Strains, Phase IV (KMG-IV): sequencing the most valuable type-strain genomes for metagenomic binning, comparative biology and taxonomic classification.</title>
        <authorList>
            <person name="Goeker M."/>
        </authorList>
    </citation>
    <scope>NUCLEOTIDE SEQUENCE [LARGE SCALE GENOMIC DNA]</scope>
    <source>
        <strain evidence="10 11">DSM 28287</strain>
    </source>
</reference>
<evidence type="ECO:0000256" key="5">
    <source>
        <dbReference type="ARBA" id="ARBA00022692"/>
    </source>
</evidence>
<evidence type="ECO:0000256" key="2">
    <source>
        <dbReference type="ARBA" id="ARBA00005745"/>
    </source>
</evidence>
<dbReference type="Pfam" id="PF00482">
    <property type="entry name" value="T2SSF"/>
    <property type="match status" value="2"/>
</dbReference>
<comment type="caution">
    <text evidence="10">The sequence shown here is derived from an EMBL/GenBank/DDBJ whole genome shotgun (WGS) entry which is preliminary data.</text>
</comment>
<evidence type="ECO:0000313" key="10">
    <source>
        <dbReference type="EMBL" id="TDP58061.1"/>
    </source>
</evidence>
<keyword evidence="4" id="KW-0997">Cell inner membrane</keyword>
<keyword evidence="5 8" id="KW-0812">Transmembrane</keyword>
<sequence>MITYQYKAVTADGINTRGIVQATDEFAAVAKIKATCPVVTKLTPVKEKTGFLSMEVGSKKVNAKNLSVMCSQFAIILRSGVNISRCMTMIAEQTEDKKLKKMLEGAADDVAEGNGVANSFEKNAKGLPVTFLETVRAGEESGTLENSFSQMEKYYEKSYKTSQKIKRAMTYPAFVLAIAVIVLIVVMVKVIPTIAVTFSDLGGQMPVMTRMMIAMSDFFASYWILIIAVILALVVGLKIYFNTEKGRTFWAGVQLKMPVLGKINVLNGASQFANTMAVLLASGLTVNKAVEVTAKVMDNYVLGMEISSMSGKIEEGRPLGECVKTSDHLPKTLKEMCAIGEETGELDETLDNIGDYFDNEAEHATAQAIAKMEPTILVVMAIFAGFIVISIYLPIFTMYNLM</sequence>
<proteinExistence type="inferred from homology"/>
<evidence type="ECO:0000256" key="1">
    <source>
        <dbReference type="ARBA" id="ARBA00004429"/>
    </source>
</evidence>
<dbReference type="InterPro" id="IPR003004">
    <property type="entry name" value="GspF/PilC"/>
</dbReference>
<feature type="domain" description="Type II secretion system protein GspF" evidence="9">
    <location>
        <begin position="272"/>
        <end position="394"/>
    </location>
</feature>
<dbReference type="AlphaFoldDB" id="A0A4R6Q768"/>
<dbReference type="PANTHER" id="PTHR30012">
    <property type="entry name" value="GENERAL SECRETION PATHWAY PROTEIN"/>
    <property type="match status" value="1"/>
</dbReference>
<dbReference type="PRINTS" id="PR00812">
    <property type="entry name" value="BCTERIALGSPF"/>
</dbReference>
<comment type="subcellular location">
    <subcellularLocation>
        <location evidence="1">Cell inner membrane</location>
        <topology evidence="1">Multi-pass membrane protein</topology>
    </subcellularLocation>
</comment>
<dbReference type="Proteomes" id="UP000295500">
    <property type="component" value="Unassembled WGS sequence"/>
</dbReference>
<evidence type="ECO:0000256" key="7">
    <source>
        <dbReference type="ARBA" id="ARBA00023136"/>
    </source>
</evidence>
<keyword evidence="3" id="KW-1003">Cell membrane</keyword>
<keyword evidence="6 8" id="KW-1133">Transmembrane helix</keyword>
<dbReference type="RefSeq" id="WP_133527997.1">
    <property type="nucleotide sequence ID" value="NZ_CALCQM010000131.1"/>
</dbReference>
<keyword evidence="11" id="KW-1185">Reference proteome</keyword>
<organism evidence="10 11">
    <name type="scientific">Aminicella lysinilytica</name>
    <dbReference type="NCBI Taxonomy" id="433323"/>
    <lineage>
        <taxon>Bacteria</taxon>
        <taxon>Bacillati</taxon>
        <taxon>Bacillota</taxon>
        <taxon>Clostridia</taxon>
        <taxon>Peptostreptococcales</taxon>
        <taxon>Anaerovoracaceae</taxon>
        <taxon>Aminicella</taxon>
    </lineage>
</organism>
<dbReference type="GO" id="GO:0005886">
    <property type="term" value="C:plasma membrane"/>
    <property type="evidence" value="ECO:0007669"/>
    <property type="project" value="UniProtKB-SubCell"/>
</dbReference>
<gene>
    <name evidence="10" type="ORF">EV211_1086</name>
</gene>
<evidence type="ECO:0000256" key="3">
    <source>
        <dbReference type="ARBA" id="ARBA00022475"/>
    </source>
</evidence>
<feature type="transmembrane region" description="Helical" evidence="8">
    <location>
        <begin position="218"/>
        <end position="241"/>
    </location>
</feature>
<evidence type="ECO:0000259" key="9">
    <source>
        <dbReference type="Pfam" id="PF00482"/>
    </source>
</evidence>
<feature type="transmembrane region" description="Helical" evidence="8">
    <location>
        <begin position="376"/>
        <end position="399"/>
    </location>
</feature>
<evidence type="ECO:0000256" key="4">
    <source>
        <dbReference type="ARBA" id="ARBA00022519"/>
    </source>
</evidence>
<dbReference type="FunFam" id="1.20.81.30:FF:000001">
    <property type="entry name" value="Type II secretion system protein F"/>
    <property type="match status" value="1"/>
</dbReference>
<evidence type="ECO:0000256" key="8">
    <source>
        <dbReference type="SAM" id="Phobius"/>
    </source>
</evidence>
<dbReference type="InterPro" id="IPR042094">
    <property type="entry name" value="T2SS_GspF_sf"/>
</dbReference>
<dbReference type="Gene3D" id="1.20.81.30">
    <property type="entry name" value="Type II secretion system (T2SS), domain F"/>
    <property type="match status" value="2"/>
</dbReference>
<dbReference type="OrthoDB" id="9805682at2"/>
<dbReference type="PANTHER" id="PTHR30012:SF0">
    <property type="entry name" value="TYPE II SECRETION SYSTEM PROTEIN F-RELATED"/>
    <property type="match status" value="1"/>
</dbReference>
<feature type="transmembrane region" description="Helical" evidence="8">
    <location>
        <begin position="173"/>
        <end position="198"/>
    </location>
</feature>
<comment type="similarity">
    <text evidence="2">Belongs to the GSP F family.</text>
</comment>
<keyword evidence="7 8" id="KW-0472">Membrane</keyword>
<dbReference type="InterPro" id="IPR018076">
    <property type="entry name" value="T2SS_GspF_dom"/>
</dbReference>